<dbReference type="RefSeq" id="XP_009058602.1">
    <property type="nucleotide sequence ID" value="XM_009060354.1"/>
</dbReference>
<gene>
    <name evidence="10" type="ORF">LOTGIDRAFT_178823</name>
</gene>
<evidence type="ECO:0000256" key="3">
    <source>
        <dbReference type="ARBA" id="ARBA00011245"/>
    </source>
</evidence>
<keyword evidence="6" id="KW-0862">Zinc</keyword>
<dbReference type="EMBL" id="KB202367">
    <property type="protein sequence ID" value="ESO90600.1"/>
    <property type="molecule type" value="Genomic_DNA"/>
</dbReference>
<keyword evidence="4" id="KW-0479">Metal-binding</keyword>
<evidence type="ECO:0000256" key="6">
    <source>
        <dbReference type="ARBA" id="ARBA00022833"/>
    </source>
</evidence>
<sequence>MFESNDTIDLGFCQKIPKVELHAHLNVSFSAKTFQHLVDRKASTLPEVKNLNVTIKEGETNSLDNNFDLYRLAQKVFDDEYAIYKLSYDVIHEFSDDNVKYLELRSTPKEISSTGMTRRLYIETMIKAVKACEKEGLDILVKILPSIDRRLGVDVANITVDLAKELSDKYPGYIPGIDFSGDPKVLDAVEYIPVFNRARELGLKLALHLAEIPNHEETLRVLKESTPDRIGHGSFIHSEFPGLEDLKEIVIKRKIPIELCLTSNLKTQTVENYKEHHFKVWYDLNHPQILCTDGKGTYQCNLSDEYFQAAQAFNLTKSQMVDLSYKAIDYTFASTQEKENLKLKWKNIRDEFQK</sequence>
<comment type="subunit">
    <text evidence="3">Monomer.</text>
</comment>
<dbReference type="InterPro" id="IPR006330">
    <property type="entry name" value="Ado/ade_deaminase"/>
</dbReference>
<keyword evidence="11" id="KW-1185">Reference proteome</keyword>
<dbReference type="PANTHER" id="PTHR11409:SF42">
    <property type="entry name" value="ADENOSINE DEAMINASE-LIKE PROTEIN"/>
    <property type="match status" value="1"/>
</dbReference>
<dbReference type="InterPro" id="IPR001365">
    <property type="entry name" value="A_deaminase_dom"/>
</dbReference>
<dbReference type="Gene3D" id="3.20.20.140">
    <property type="entry name" value="Metal-dependent hydrolases"/>
    <property type="match status" value="1"/>
</dbReference>
<reference evidence="10 11" key="1">
    <citation type="journal article" date="2013" name="Nature">
        <title>Insights into bilaterian evolution from three spiralian genomes.</title>
        <authorList>
            <person name="Simakov O."/>
            <person name="Marletaz F."/>
            <person name="Cho S.J."/>
            <person name="Edsinger-Gonzales E."/>
            <person name="Havlak P."/>
            <person name="Hellsten U."/>
            <person name="Kuo D.H."/>
            <person name="Larsson T."/>
            <person name="Lv J."/>
            <person name="Arendt D."/>
            <person name="Savage R."/>
            <person name="Osoegawa K."/>
            <person name="de Jong P."/>
            <person name="Grimwood J."/>
            <person name="Chapman J.A."/>
            <person name="Shapiro H."/>
            <person name="Aerts A."/>
            <person name="Otillar R.P."/>
            <person name="Terry A.Y."/>
            <person name="Boore J.L."/>
            <person name="Grigoriev I.V."/>
            <person name="Lindberg D.R."/>
            <person name="Seaver E.C."/>
            <person name="Weisblat D.A."/>
            <person name="Putnam N.H."/>
            <person name="Rokhsar D.S."/>
        </authorList>
    </citation>
    <scope>NUCLEOTIDE SEQUENCE [LARGE SCALE GENOMIC DNA]</scope>
</reference>
<keyword evidence="5" id="KW-0378">Hydrolase</keyword>
<dbReference type="CTD" id="20244300"/>
<evidence type="ECO:0000256" key="8">
    <source>
        <dbReference type="ARBA" id="ARBA00048787"/>
    </source>
</evidence>
<dbReference type="OrthoDB" id="272271at2759"/>
<dbReference type="PANTHER" id="PTHR11409">
    <property type="entry name" value="ADENOSINE DEAMINASE"/>
    <property type="match status" value="1"/>
</dbReference>
<dbReference type="FunFam" id="3.20.20.140:FF:000033">
    <property type="entry name" value="Adenosine deaminase-like protein"/>
    <property type="match status" value="1"/>
</dbReference>
<dbReference type="GO" id="GO:0009117">
    <property type="term" value="P:nucleotide metabolic process"/>
    <property type="evidence" value="ECO:0007669"/>
    <property type="project" value="UniProtKB-KW"/>
</dbReference>
<name>V4A6F7_LOTGI</name>
<dbReference type="HOGENOM" id="CLU_039228_3_0_1"/>
<dbReference type="InterPro" id="IPR032466">
    <property type="entry name" value="Metal_Hydrolase"/>
</dbReference>
<dbReference type="CDD" id="cd00443">
    <property type="entry name" value="ADA_AMPD"/>
    <property type="match status" value="1"/>
</dbReference>
<dbReference type="STRING" id="225164.V4A6F7"/>
<dbReference type="GO" id="GO:0004000">
    <property type="term" value="F:adenosine deaminase activity"/>
    <property type="evidence" value="ECO:0007669"/>
    <property type="project" value="TreeGrafter"/>
</dbReference>
<organism evidence="10 11">
    <name type="scientific">Lottia gigantea</name>
    <name type="common">Giant owl limpet</name>
    <dbReference type="NCBI Taxonomy" id="225164"/>
    <lineage>
        <taxon>Eukaryota</taxon>
        <taxon>Metazoa</taxon>
        <taxon>Spiralia</taxon>
        <taxon>Lophotrochozoa</taxon>
        <taxon>Mollusca</taxon>
        <taxon>Gastropoda</taxon>
        <taxon>Patellogastropoda</taxon>
        <taxon>Lottioidea</taxon>
        <taxon>Lottiidae</taxon>
        <taxon>Lottia</taxon>
    </lineage>
</organism>
<dbReference type="GO" id="GO:0046103">
    <property type="term" value="P:inosine biosynthetic process"/>
    <property type="evidence" value="ECO:0007669"/>
    <property type="project" value="TreeGrafter"/>
</dbReference>
<keyword evidence="7" id="KW-0546">Nucleotide metabolism</keyword>
<dbReference type="Pfam" id="PF00962">
    <property type="entry name" value="A_deaminase"/>
    <property type="match status" value="1"/>
</dbReference>
<dbReference type="KEGG" id="lgi:LOTGIDRAFT_178823"/>
<evidence type="ECO:0000313" key="11">
    <source>
        <dbReference type="Proteomes" id="UP000030746"/>
    </source>
</evidence>
<proteinExistence type="inferred from homology"/>
<dbReference type="GO" id="GO:0046872">
    <property type="term" value="F:metal ion binding"/>
    <property type="evidence" value="ECO:0007669"/>
    <property type="project" value="UniProtKB-KW"/>
</dbReference>
<evidence type="ECO:0000256" key="2">
    <source>
        <dbReference type="ARBA" id="ARBA00006676"/>
    </source>
</evidence>
<comment type="catalytic activity">
    <reaction evidence="8">
        <text>N(6)-methyl-AMP + H2O + H(+) = IMP + methylamine</text>
        <dbReference type="Rhea" id="RHEA:16001"/>
        <dbReference type="ChEBI" id="CHEBI:15377"/>
        <dbReference type="ChEBI" id="CHEBI:15378"/>
        <dbReference type="ChEBI" id="CHEBI:58053"/>
        <dbReference type="ChEBI" id="CHEBI:59338"/>
        <dbReference type="ChEBI" id="CHEBI:144842"/>
    </reaction>
    <physiologicalReaction direction="left-to-right" evidence="8">
        <dbReference type="Rhea" id="RHEA:16002"/>
    </physiologicalReaction>
</comment>
<accession>V4A6F7</accession>
<comment type="cofactor">
    <cofactor evidence="1">
        <name>Zn(2+)</name>
        <dbReference type="ChEBI" id="CHEBI:29105"/>
    </cofactor>
</comment>
<feature type="domain" description="Adenosine deaminase" evidence="9">
    <location>
        <begin position="17"/>
        <end position="341"/>
    </location>
</feature>
<dbReference type="GO" id="GO:0006154">
    <property type="term" value="P:adenosine catabolic process"/>
    <property type="evidence" value="ECO:0007669"/>
    <property type="project" value="TreeGrafter"/>
</dbReference>
<comment type="similarity">
    <text evidence="2">Belongs to the metallo-dependent hydrolases superfamily. Adenosine and AMP deaminases family.</text>
</comment>
<dbReference type="OMA" id="RPQFKPY"/>
<evidence type="ECO:0000259" key="9">
    <source>
        <dbReference type="Pfam" id="PF00962"/>
    </source>
</evidence>
<dbReference type="AlphaFoldDB" id="V4A6F7"/>
<evidence type="ECO:0000256" key="5">
    <source>
        <dbReference type="ARBA" id="ARBA00022801"/>
    </source>
</evidence>
<protein>
    <recommendedName>
        <fullName evidence="9">Adenosine deaminase domain-containing protein</fullName>
    </recommendedName>
</protein>
<evidence type="ECO:0000313" key="10">
    <source>
        <dbReference type="EMBL" id="ESO90600.1"/>
    </source>
</evidence>
<dbReference type="Proteomes" id="UP000030746">
    <property type="component" value="Unassembled WGS sequence"/>
</dbReference>
<evidence type="ECO:0000256" key="1">
    <source>
        <dbReference type="ARBA" id="ARBA00001947"/>
    </source>
</evidence>
<evidence type="ECO:0000256" key="4">
    <source>
        <dbReference type="ARBA" id="ARBA00022723"/>
    </source>
</evidence>
<dbReference type="GeneID" id="20244300"/>
<dbReference type="SUPFAM" id="SSF51556">
    <property type="entry name" value="Metallo-dependent hydrolases"/>
    <property type="match status" value="1"/>
</dbReference>
<evidence type="ECO:0000256" key="7">
    <source>
        <dbReference type="ARBA" id="ARBA00023080"/>
    </source>
</evidence>